<dbReference type="EMBL" id="FNLC01000001">
    <property type="protein sequence ID" value="SDQ40720.1"/>
    <property type="molecule type" value="Genomic_DNA"/>
</dbReference>
<dbReference type="STRING" id="1095778.SAMN04489842_0740"/>
<dbReference type="AlphaFoldDB" id="A0A1H1AM59"/>
<organism evidence="2 3">
    <name type="scientific">Natronobacterium texcoconense</name>
    <dbReference type="NCBI Taxonomy" id="1095778"/>
    <lineage>
        <taxon>Archaea</taxon>
        <taxon>Methanobacteriati</taxon>
        <taxon>Methanobacteriota</taxon>
        <taxon>Stenosarchaea group</taxon>
        <taxon>Halobacteria</taxon>
        <taxon>Halobacteriales</taxon>
        <taxon>Natrialbaceae</taxon>
        <taxon>Natronobacterium</taxon>
    </lineage>
</organism>
<gene>
    <name evidence="2" type="ORF">SAMN04489842_0740</name>
</gene>
<sequence>MGLLKQSHTEVDGEQVEMLRSPSKRFYAVEVKPPRQGDIPETVEEFLRGVLELQTRYRVKNTSPTIGYEIYRTRTDRLQVQFCVPTKRLERKVRTHLSNVIPGIGFDTGFNGLPVLGDDSIGGAILTTGRDDQYPLRTDFDSPPIDSVVGALHRHAMRDTRFVIQILFKPVAGFSVEDWWRKRRGYRTVSHLRKETDLYDRSATPRERKQADLVDRKLGTRRYWTCIRFAVIGAGEYTPSRVKEVAGAFNVFENLGSSQYLDIYTVQGRRQKPFLGFCKAIRDRAFGGYSLRFQTSLQELAGLVSVPNREQKNLQRARP</sequence>
<accession>A0A1H1AM59</accession>
<dbReference type="Pfam" id="PF26449">
    <property type="entry name" value="DUF8128"/>
    <property type="match status" value="1"/>
</dbReference>
<dbReference type="OrthoDB" id="268875at2157"/>
<evidence type="ECO:0000259" key="1">
    <source>
        <dbReference type="Pfam" id="PF26449"/>
    </source>
</evidence>
<protein>
    <recommendedName>
        <fullName evidence="1">DUF8128 domain-containing protein</fullName>
    </recommendedName>
</protein>
<evidence type="ECO:0000313" key="3">
    <source>
        <dbReference type="Proteomes" id="UP000198848"/>
    </source>
</evidence>
<dbReference type="InterPro" id="IPR058441">
    <property type="entry name" value="DUF8128"/>
</dbReference>
<feature type="domain" description="DUF8128" evidence="1">
    <location>
        <begin position="5"/>
        <end position="317"/>
    </location>
</feature>
<dbReference type="Proteomes" id="UP000198848">
    <property type="component" value="Unassembled WGS sequence"/>
</dbReference>
<name>A0A1H1AM59_NATTX</name>
<proteinExistence type="predicted"/>
<reference evidence="3" key="1">
    <citation type="submission" date="2016-10" db="EMBL/GenBank/DDBJ databases">
        <authorList>
            <person name="Varghese N."/>
            <person name="Submissions S."/>
        </authorList>
    </citation>
    <scope>NUCLEOTIDE SEQUENCE [LARGE SCALE GENOMIC DNA]</scope>
    <source>
        <strain evidence="3">DSM 24767</strain>
    </source>
</reference>
<keyword evidence="3" id="KW-1185">Reference proteome</keyword>
<evidence type="ECO:0000313" key="2">
    <source>
        <dbReference type="EMBL" id="SDQ40720.1"/>
    </source>
</evidence>
<dbReference type="RefSeq" id="WP_090377508.1">
    <property type="nucleotide sequence ID" value="NZ_FNLC01000001.1"/>
</dbReference>